<keyword evidence="3" id="KW-1185">Reference proteome</keyword>
<dbReference type="InterPro" id="IPR027417">
    <property type="entry name" value="P-loop_NTPase"/>
</dbReference>
<dbReference type="Gene3D" id="3.40.50.300">
    <property type="entry name" value="P-loop containing nucleotide triphosphate hydrolases"/>
    <property type="match status" value="1"/>
</dbReference>
<dbReference type="EMBL" id="JADEYP010000003">
    <property type="protein sequence ID" value="MCA5004050.1"/>
    <property type="molecule type" value="Genomic_DNA"/>
</dbReference>
<reference evidence="2" key="1">
    <citation type="submission" date="2020-10" db="EMBL/GenBank/DDBJ databases">
        <authorList>
            <person name="Lu T."/>
            <person name="Wang Q."/>
            <person name="Han X."/>
        </authorList>
    </citation>
    <scope>NUCLEOTIDE SEQUENCE</scope>
    <source>
        <strain evidence="2">WQ 366</strain>
    </source>
</reference>
<feature type="domain" description="CobQ/CobB/MinD/ParA nucleotide binding" evidence="1">
    <location>
        <begin position="3"/>
        <end position="148"/>
    </location>
</feature>
<name>A0ABS7Z1J7_9SPHI</name>
<evidence type="ECO:0000313" key="2">
    <source>
        <dbReference type="EMBL" id="MCA5004050.1"/>
    </source>
</evidence>
<dbReference type="CDD" id="cd02042">
    <property type="entry name" value="ParAB_family"/>
    <property type="match status" value="1"/>
</dbReference>
<dbReference type="InterPro" id="IPR050678">
    <property type="entry name" value="DNA_Partitioning_ATPase"/>
</dbReference>
<evidence type="ECO:0000313" key="3">
    <source>
        <dbReference type="Proteomes" id="UP001165302"/>
    </source>
</evidence>
<evidence type="ECO:0000259" key="1">
    <source>
        <dbReference type="Pfam" id="PF01656"/>
    </source>
</evidence>
<dbReference type="Pfam" id="PF01656">
    <property type="entry name" value="CbiA"/>
    <property type="match status" value="1"/>
</dbReference>
<dbReference type="PANTHER" id="PTHR13696:SF99">
    <property type="entry name" value="COBYRINIC ACID AC-DIAMIDE SYNTHASE"/>
    <property type="match status" value="1"/>
</dbReference>
<dbReference type="SUPFAM" id="SSF52540">
    <property type="entry name" value="P-loop containing nucleoside triphosphate hydrolases"/>
    <property type="match status" value="1"/>
</dbReference>
<dbReference type="PANTHER" id="PTHR13696">
    <property type="entry name" value="P-LOOP CONTAINING NUCLEOSIDE TRIPHOSPHATE HYDROLASE"/>
    <property type="match status" value="1"/>
</dbReference>
<dbReference type="RefSeq" id="WP_225551384.1">
    <property type="nucleotide sequence ID" value="NZ_JADEYP010000003.1"/>
</dbReference>
<dbReference type="InterPro" id="IPR002586">
    <property type="entry name" value="CobQ/CobB/MinD/ParA_Nub-bd_dom"/>
</dbReference>
<dbReference type="Proteomes" id="UP001165302">
    <property type="component" value="Unassembled WGS sequence"/>
</dbReference>
<gene>
    <name evidence="2" type="ORF">IPZ78_02650</name>
</gene>
<proteinExistence type="predicted"/>
<organism evidence="2 3">
    <name type="scientific">Sphingobacterium bovistauri</name>
    <dbReference type="NCBI Taxonomy" id="2781959"/>
    <lineage>
        <taxon>Bacteria</taxon>
        <taxon>Pseudomonadati</taxon>
        <taxon>Bacteroidota</taxon>
        <taxon>Sphingobacteriia</taxon>
        <taxon>Sphingobacteriales</taxon>
        <taxon>Sphingobacteriaceae</taxon>
        <taxon>Sphingobacterium</taxon>
    </lineage>
</organism>
<sequence>MIIVIANFKGGVGRSTLTLALANYLSQEHRKFVTVLDLDFKQSLVNMQKNTLILQTPSLYTVYSLEQATSANLVAQIEDKPHQILLVDTPSNIQDSHLSEYYSLADLIICPFSYDQFTTHATILFSLVISKINPRAPICYMPNRIKSTANIESKRDIEKVLSNFGTISSIIYDKIDFQNLTNIHTPVRLLTMLLPAFDNLYHQYIYK</sequence>
<protein>
    <submittedName>
        <fullName evidence="2">ParA family protein</fullName>
    </submittedName>
</protein>
<accession>A0ABS7Z1J7</accession>
<comment type="caution">
    <text evidence="2">The sequence shown here is derived from an EMBL/GenBank/DDBJ whole genome shotgun (WGS) entry which is preliminary data.</text>
</comment>